<evidence type="ECO:0000313" key="3">
    <source>
        <dbReference type="Proteomes" id="UP001519344"/>
    </source>
</evidence>
<name>A0ABS4HVL1_9BACL</name>
<proteinExistence type="predicted"/>
<evidence type="ECO:0000256" key="1">
    <source>
        <dbReference type="SAM" id="MobiDB-lite"/>
    </source>
</evidence>
<feature type="region of interest" description="Disordered" evidence="1">
    <location>
        <begin position="49"/>
        <end position="85"/>
    </location>
</feature>
<dbReference type="EMBL" id="JAGGKV010000003">
    <property type="protein sequence ID" value="MBP1962665.1"/>
    <property type="molecule type" value="Genomic_DNA"/>
</dbReference>
<dbReference type="RefSeq" id="WP_167062567.1">
    <property type="nucleotide sequence ID" value="NZ_JAAOZR010000024.1"/>
</dbReference>
<dbReference type="Proteomes" id="UP001519344">
    <property type="component" value="Unassembled WGS sequence"/>
</dbReference>
<gene>
    <name evidence="2" type="ORF">J2Z65_001864</name>
</gene>
<keyword evidence="3" id="KW-1185">Reference proteome</keyword>
<protein>
    <submittedName>
        <fullName evidence="2">Small nuclear ribonucleoprotein (SnRNP)-like protein</fullName>
    </submittedName>
</protein>
<accession>A0ABS4HVL1</accession>
<comment type="caution">
    <text evidence="2">The sequence shown here is derived from an EMBL/GenBank/DDBJ whole genome shotgun (WGS) entry which is preliminary data.</text>
</comment>
<organism evidence="2 3">
    <name type="scientific">Paenibacillus aceris</name>
    <dbReference type="NCBI Taxonomy" id="869555"/>
    <lineage>
        <taxon>Bacteria</taxon>
        <taxon>Bacillati</taxon>
        <taxon>Bacillota</taxon>
        <taxon>Bacilli</taxon>
        <taxon>Bacillales</taxon>
        <taxon>Paenibacillaceae</taxon>
        <taxon>Paenibacillus</taxon>
    </lineage>
</organism>
<evidence type="ECO:0000313" key="2">
    <source>
        <dbReference type="EMBL" id="MBP1962665.1"/>
    </source>
</evidence>
<feature type="compositionally biased region" description="Basic residues" evidence="1">
    <location>
        <begin position="57"/>
        <end position="71"/>
    </location>
</feature>
<sequence length="120" mass="13157">MQSIHPITEKTCKSLFGKPVLLYLNDGSQVFGVLSRFEKNTLILNDEARPNLNLTTSKKKSKTSTKSKTVKMKLAETEPSSPEPALERLNFFGMPLFGGPAPDSGAIDIPVDRVAAMFTE</sequence>
<reference evidence="2 3" key="1">
    <citation type="submission" date="2021-03" db="EMBL/GenBank/DDBJ databases">
        <title>Genomic Encyclopedia of Type Strains, Phase IV (KMG-IV): sequencing the most valuable type-strain genomes for metagenomic binning, comparative biology and taxonomic classification.</title>
        <authorList>
            <person name="Goeker M."/>
        </authorList>
    </citation>
    <scope>NUCLEOTIDE SEQUENCE [LARGE SCALE GENOMIC DNA]</scope>
    <source>
        <strain evidence="2 3">DSM 24950</strain>
    </source>
</reference>